<accession>A0AAD9DE52</accession>
<dbReference type="EMBL" id="JATAAI010000008">
    <property type="protein sequence ID" value="KAK1743967.1"/>
    <property type="molecule type" value="Genomic_DNA"/>
</dbReference>
<dbReference type="Proteomes" id="UP001224775">
    <property type="component" value="Unassembled WGS sequence"/>
</dbReference>
<comment type="caution">
    <text evidence="2">The sequence shown here is derived from an EMBL/GenBank/DDBJ whole genome shotgun (WGS) entry which is preliminary data.</text>
</comment>
<feature type="compositionally biased region" description="Low complexity" evidence="1">
    <location>
        <begin position="97"/>
        <end position="120"/>
    </location>
</feature>
<keyword evidence="3" id="KW-1185">Reference proteome</keyword>
<evidence type="ECO:0000313" key="3">
    <source>
        <dbReference type="Proteomes" id="UP001224775"/>
    </source>
</evidence>
<dbReference type="AlphaFoldDB" id="A0AAD9DE52"/>
<gene>
    <name evidence="2" type="ORF">QTG54_005564</name>
</gene>
<sequence>MILHTDAASGEKVKLKKTYMFKNPKFGDKEKQGLQAKEREDANAIFGIPDAEERQLCGGSDAIKHYSSHERHLEEEEEEEESTPYTPPPAAVPDTASPYLEPTSSSEPEPSSEISVEPSSKPFCEAEAETTDVNLFYPNWDWEVSSCVNDGDEPDYMAVNPTGWLFSTKSACCENWFAFSYDECMGDDDCNEDEYVYEELFYPDWEDTMSCINDEFFLWEYFDCTDTEPLASDKYYPDWSNWDGPTCVNDGEMPQYMLSDPYFQHPTPTLEECCKEHFGWDFKMCMGPSFVAPDVKWYVDWTFPSKCVQDCNGEWPCGGVAVQWNTLFDDQKKHAVTQNFGGLLMMNA</sequence>
<proteinExistence type="predicted"/>
<feature type="region of interest" description="Disordered" evidence="1">
    <location>
        <begin position="21"/>
        <end position="122"/>
    </location>
</feature>
<organism evidence="2 3">
    <name type="scientific">Skeletonema marinoi</name>
    <dbReference type="NCBI Taxonomy" id="267567"/>
    <lineage>
        <taxon>Eukaryota</taxon>
        <taxon>Sar</taxon>
        <taxon>Stramenopiles</taxon>
        <taxon>Ochrophyta</taxon>
        <taxon>Bacillariophyta</taxon>
        <taxon>Coscinodiscophyceae</taxon>
        <taxon>Thalassiosirophycidae</taxon>
        <taxon>Thalassiosirales</taxon>
        <taxon>Skeletonemataceae</taxon>
        <taxon>Skeletonema</taxon>
        <taxon>Skeletonema marinoi-dohrnii complex</taxon>
    </lineage>
</organism>
<feature type="compositionally biased region" description="Basic and acidic residues" evidence="1">
    <location>
        <begin position="25"/>
        <end position="42"/>
    </location>
</feature>
<evidence type="ECO:0000256" key="1">
    <source>
        <dbReference type="SAM" id="MobiDB-lite"/>
    </source>
</evidence>
<name>A0AAD9DE52_9STRA</name>
<protein>
    <submittedName>
        <fullName evidence="2">Uncharacterized protein</fullName>
    </submittedName>
</protein>
<feature type="compositionally biased region" description="Basic and acidic residues" evidence="1">
    <location>
        <begin position="62"/>
        <end position="74"/>
    </location>
</feature>
<evidence type="ECO:0000313" key="2">
    <source>
        <dbReference type="EMBL" id="KAK1743967.1"/>
    </source>
</evidence>
<reference evidence="2" key="1">
    <citation type="submission" date="2023-06" db="EMBL/GenBank/DDBJ databases">
        <title>Survivors Of The Sea: Transcriptome response of Skeletonema marinoi to long-term dormancy.</title>
        <authorList>
            <person name="Pinder M.I.M."/>
            <person name="Kourtchenko O."/>
            <person name="Robertson E.K."/>
            <person name="Larsson T."/>
            <person name="Maumus F."/>
            <person name="Osuna-Cruz C.M."/>
            <person name="Vancaester E."/>
            <person name="Stenow R."/>
            <person name="Vandepoele K."/>
            <person name="Ploug H."/>
            <person name="Bruchert V."/>
            <person name="Godhe A."/>
            <person name="Topel M."/>
        </authorList>
    </citation>
    <scope>NUCLEOTIDE SEQUENCE</scope>
    <source>
        <strain evidence="2">R05AC</strain>
    </source>
</reference>